<reference evidence="5 6" key="1">
    <citation type="submission" date="2016-10" db="EMBL/GenBank/DDBJ databases">
        <authorList>
            <person name="de Groot N.N."/>
        </authorList>
    </citation>
    <scope>NUCLEOTIDE SEQUENCE [LARGE SCALE GENOMIC DNA]</scope>
    <source>
        <strain evidence="5 6">CGMCC 1.9167</strain>
    </source>
</reference>
<dbReference type="Pfam" id="PF01464">
    <property type="entry name" value="SLT"/>
    <property type="match status" value="1"/>
</dbReference>
<sequence length="575" mass="63412">MAIMMVRRKTTLTFLTVLLAGCSSTPSWLGSGGGDTVLDSHQQTVAAGEEALKRAVESSEGDGNTDLDEAIEPSLKLTAENARDRLDAGKPDLEDEAEAEERDLWARLRGGFAMNHEQGDERVQQQLNWYKKHPSYIRRVVERGSRYLHYILDQTEERGLPAEYALLPVVESAFDPFAYSHGRASGLWQFIPGTGKHFGLDQSWWHDDRRDVIAATNAALTYLDQLARRFDGDPTLALAAYNSGGGTVSSAIRRNARQGKPTDYWSLSLPRETRHYVPKLIALAKIFDDPEAYGIELPALADEPYFEVVETGGQIDLAHAAELAGVDVDEIYLLNPSFNRWATRPDGPHRLLVPVANAARFRTGIAAIDPDTRVSWQSYKVRSGDNLGSISRRHGTTPAVLREVNKLNSDLIRVGQQLLIPSARDGRNAYSLSQSQRIARKQESGGRSGSGTRVEHVVKRGDTFWDIAREHGVSVRQVAAWNGMAPGDPLVPGKKLVIWSRDASAATGTAVASANRSGMVRKVGYRVRKGDSLSTIANRFAVNISDIASWNDLNTARYLQPGQSLVLYVDVRNSR</sequence>
<feature type="signal peptide" evidence="3">
    <location>
        <begin position="1"/>
        <end position="29"/>
    </location>
</feature>
<name>A0A1I6GVP2_9GAMM</name>
<dbReference type="InterPro" id="IPR036779">
    <property type="entry name" value="LysM_dom_sf"/>
</dbReference>
<accession>A0A1I6GVP2</accession>
<feature type="compositionally biased region" description="Basic and acidic residues" evidence="2">
    <location>
        <begin position="81"/>
        <end position="92"/>
    </location>
</feature>
<dbReference type="InterPro" id="IPR018392">
    <property type="entry name" value="LysM"/>
</dbReference>
<dbReference type="GO" id="GO:0000270">
    <property type="term" value="P:peptidoglycan metabolic process"/>
    <property type="evidence" value="ECO:0007669"/>
    <property type="project" value="InterPro"/>
</dbReference>
<feature type="compositionally biased region" description="Acidic residues" evidence="2">
    <location>
        <begin position="59"/>
        <end position="71"/>
    </location>
</feature>
<dbReference type="CDD" id="cd00118">
    <property type="entry name" value="LysM"/>
    <property type="match status" value="3"/>
</dbReference>
<evidence type="ECO:0000313" key="6">
    <source>
        <dbReference type="Proteomes" id="UP000198644"/>
    </source>
</evidence>
<dbReference type="AlphaFoldDB" id="A0A1I6GVP2"/>
<dbReference type="InterPro" id="IPR008258">
    <property type="entry name" value="Transglycosylase_SLT_dom_1"/>
</dbReference>
<dbReference type="GO" id="GO:0008932">
    <property type="term" value="F:lytic endotransglycosylase activity"/>
    <property type="evidence" value="ECO:0007669"/>
    <property type="project" value="TreeGrafter"/>
</dbReference>
<dbReference type="SMART" id="SM00257">
    <property type="entry name" value="LysM"/>
    <property type="match status" value="3"/>
</dbReference>
<dbReference type="Gene3D" id="3.10.350.10">
    <property type="entry name" value="LysM domain"/>
    <property type="match status" value="3"/>
</dbReference>
<keyword evidence="6" id="KW-1185">Reference proteome</keyword>
<evidence type="ECO:0000256" key="1">
    <source>
        <dbReference type="ARBA" id="ARBA00007734"/>
    </source>
</evidence>
<feature type="chain" id="PRO_5011499422" evidence="3">
    <location>
        <begin position="30"/>
        <end position="575"/>
    </location>
</feature>
<evidence type="ECO:0000256" key="3">
    <source>
        <dbReference type="SAM" id="SignalP"/>
    </source>
</evidence>
<dbReference type="Pfam" id="PF01476">
    <property type="entry name" value="LysM"/>
    <property type="match status" value="3"/>
</dbReference>
<gene>
    <name evidence="5" type="ORF">SAMN05216203_0510</name>
</gene>
<protein>
    <submittedName>
        <fullName evidence="5">Membrane-bound lytic murein transglycosylase D</fullName>
    </submittedName>
</protein>
<evidence type="ECO:0000256" key="2">
    <source>
        <dbReference type="SAM" id="MobiDB-lite"/>
    </source>
</evidence>
<dbReference type="PROSITE" id="PS00922">
    <property type="entry name" value="TRANSGLYCOSYLASE"/>
    <property type="match status" value="1"/>
</dbReference>
<dbReference type="SUPFAM" id="SSF53955">
    <property type="entry name" value="Lysozyme-like"/>
    <property type="match status" value="1"/>
</dbReference>
<organism evidence="5 6">
    <name type="scientific">Marinobacter daqiaonensis</name>
    <dbReference type="NCBI Taxonomy" id="650891"/>
    <lineage>
        <taxon>Bacteria</taxon>
        <taxon>Pseudomonadati</taxon>
        <taxon>Pseudomonadota</taxon>
        <taxon>Gammaproteobacteria</taxon>
        <taxon>Pseudomonadales</taxon>
        <taxon>Marinobacteraceae</taxon>
        <taxon>Marinobacter</taxon>
    </lineage>
</organism>
<dbReference type="GO" id="GO:0016020">
    <property type="term" value="C:membrane"/>
    <property type="evidence" value="ECO:0007669"/>
    <property type="project" value="InterPro"/>
</dbReference>
<dbReference type="SUPFAM" id="SSF54106">
    <property type="entry name" value="LysM domain"/>
    <property type="match status" value="3"/>
</dbReference>
<feature type="domain" description="LysM" evidence="4">
    <location>
        <begin position="454"/>
        <end position="498"/>
    </location>
</feature>
<evidence type="ECO:0000259" key="4">
    <source>
        <dbReference type="PROSITE" id="PS51782"/>
    </source>
</evidence>
<dbReference type="PROSITE" id="PS51782">
    <property type="entry name" value="LYSM"/>
    <property type="match status" value="3"/>
</dbReference>
<dbReference type="Gene3D" id="1.10.530.10">
    <property type="match status" value="1"/>
</dbReference>
<dbReference type="EMBL" id="FOYW01000001">
    <property type="protein sequence ID" value="SFR46149.1"/>
    <property type="molecule type" value="Genomic_DNA"/>
</dbReference>
<proteinExistence type="inferred from homology"/>
<evidence type="ECO:0000313" key="5">
    <source>
        <dbReference type="EMBL" id="SFR46149.1"/>
    </source>
</evidence>
<dbReference type="InterPro" id="IPR023346">
    <property type="entry name" value="Lysozyme-like_dom_sf"/>
</dbReference>
<dbReference type="CDD" id="cd16894">
    <property type="entry name" value="MltD-like"/>
    <property type="match status" value="1"/>
</dbReference>
<dbReference type="InterPro" id="IPR000189">
    <property type="entry name" value="Transglyc_AS"/>
</dbReference>
<comment type="similarity">
    <text evidence="1">Belongs to the transglycosylase Slt family.</text>
</comment>
<dbReference type="Proteomes" id="UP000198644">
    <property type="component" value="Unassembled WGS sequence"/>
</dbReference>
<dbReference type="PROSITE" id="PS51257">
    <property type="entry name" value="PROKAR_LIPOPROTEIN"/>
    <property type="match status" value="1"/>
</dbReference>
<dbReference type="PANTHER" id="PTHR33734">
    <property type="entry name" value="LYSM DOMAIN-CONTAINING GPI-ANCHORED PROTEIN 2"/>
    <property type="match status" value="1"/>
</dbReference>
<dbReference type="PANTHER" id="PTHR33734:SF22">
    <property type="entry name" value="MEMBRANE-BOUND LYTIC MUREIN TRANSGLYCOSYLASE D"/>
    <property type="match status" value="1"/>
</dbReference>
<keyword evidence="3" id="KW-0732">Signal</keyword>
<feature type="domain" description="LysM" evidence="4">
    <location>
        <begin position="523"/>
        <end position="567"/>
    </location>
</feature>
<dbReference type="STRING" id="650891.SAMN05216203_0510"/>
<feature type="region of interest" description="Disordered" evidence="2">
    <location>
        <begin position="54"/>
        <end position="99"/>
    </location>
</feature>
<feature type="region of interest" description="Disordered" evidence="2">
    <location>
        <begin position="431"/>
        <end position="453"/>
    </location>
</feature>
<feature type="domain" description="LysM" evidence="4">
    <location>
        <begin position="377"/>
        <end position="420"/>
    </location>
</feature>